<reference evidence="2" key="1">
    <citation type="journal article" date="2020" name="Genome Biol.">
        <title>Gamete binning: chromosome-level and haplotype-resolved genome assembly enabled by high-throughput single-cell sequencing of gamete genomes.</title>
        <authorList>
            <person name="Campoy J.A."/>
            <person name="Sun H."/>
            <person name="Goel M."/>
            <person name="Jiao W.-B."/>
            <person name="Folz-Donahue K."/>
            <person name="Wang N."/>
            <person name="Rubio M."/>
            <person name="Liu C."/>
            <person name="Kukat C."/>
            <person name="Ruiz D."/>
            <person name="Huettel B."/>
            <person name="Schneeberger K."/>
        </authorList>
    </citation>
    <scope>NUCLEOTIDE SEQUENCE [LARGE SCALE GENOMIC DNA]</scope>
    <source>
        <strain evidence="2">cv. Rojo Pasion</strain>
    </source>
</reference>
<dbReference type="EMBL" id="CAEKKB010000003">
    <property type="protein sequence ID" value="CAB4302500.1"/>
    <property type="molecule type" value="Genomic_DNA"/>
</dbReference>
<dbReference type="Proteomes" id="UP000507245">
    <property type="component" value="Unassembled WGS sequence"/>
</dbReference>
<protein>
    <submittedName>
        <fullName evidence="1">Uncharacterized protein</fullName>
    </submittedName>
</protein>
<dbReference type="AlphaFoldDB" id="A0A6J5WLD0"/>
<sequence length="127" mass="14419">MVLCSSGNFHQSSGIYPSYQQIMVSSVPSLTKSSSRVDMWKLRLDDSDEQVVGCIFNEAHLDGTPLKLAWANLIDCKTSLEEQRRPDNFRIIIGPVQWKIKGNAICFCKIAINFYEKLKEYFAGHCP</sequence>
<organism evidence="1 2">
    <name type="scientific">Prunus armeniaca</name>
    <name type="common">Apricot</name>
    <name type="synonym">Armeniaca vulgaris</name>
    <dbReference type="NCBI Taxonomy" id="36596"/>
    <lineage>
        <taxon>Eukaryota</taxon>
        <taxon>Viridiplantae</taxon>
        <taxon>Streptophyta</taxon>
        <taxon>Embryophyta</taxon>
        <taxon>Tracheophyta</taxon>
        <taxon>Spermatophyta</taxon>
        <taxon>Magnoliopsida</taxon>
        <taxon>eudicotyledons</taxon>
        <taxon>Gunneridae</taxon>
        <taxon>Pentapetalae</taxon>
        <taxon>rosids</taxon>
        <taxon>fabids</taxon>
        <taxon>Rosales</taxon>
        <taxon>Rosaceae</taxon>
        <taxon>Amygdaloideae</taxon>
        <taxon>Amygdaleae</taxon>
        <taxon>Prunus</taxon>
    </lineage>
</organism>
<evidence type="ECO:0000313" key="1">
    <source>
        <dbReference type="EMBL" id="CAB4302500.1"/>
    </source>
</evidence>
<proteinExistence type="predicted"/>
<keyword evidence="2" id="KW-1185">Reference proteome</keyword>
<name>A0A6J5WLD0_PRUAR</name>
<gene>
    <name evidence="1" type="ORF">ORAREDHAP_LOCUS18293</name>
</gene>
<accession>A0A6J5WLD0</accession>
<evidence type="ECO:0000313" key="2">
    <source>
        <dbReference type="Proteomes" id="UP000507245"/>
    </source>
</evidence>